<evidence type="ECO:0000256" key="2">
    <source>
        <dbReference type="ARBA" id="ARBA00022857"/>
    </source>
</evidence>
<gene>
    <name evidence="5" type="ORF">Hs30E_19630</name>
</gene>
<keyword evidence="2" id="KW-0521">NADP</keyword>
<comment type="similarity">
    <text evidence="1">Belongs to the shaker potassium channel beta subunit family.</text>
</comment>
<dbReference type="Proteomes" id="UP000480303">
    <property type="component" value="Unassembled WGS sequence"/>
</dbReference>
<keyword evidence="3" id="KW-0560">Oxidoreductase</keyword>
<evidence type="ECO:0000256" key="3">
    <source>
        <dbReference type="ARBA" id="ARBA00023002"/>
    </source>
</evidence>
<dbReference type="RefSeq" id="WP_172209847.1">
    <property type="nucleotide sequence ID" value="NZ_BLLI01000090.1"/>
</dbReference>
<dbReference type="PANTHER" id="PTHR43150:SF4">
    <property type="entry name" value="L-GLYCERALDEHYDE 3-PHOSPHATE REDUCTASE"/>
    <property type="match status" value="1"/>
</dbReference>
<evidence type="ECO:0000259" key="4">
    <source>
        <dbReference type="Pfam" id="PF00248"/>
    </source>
</evidence>
<dbReference type="InterPro" id="IPR036812">
    <property type="entry name" value="NAD(P)_OxRdtase_dom_sf"/>
</dbReference>
<dbReference type="InterPro" id="IPR005399">
    <property type="entry name" value="K_chnl_volt-dep_bsu_KCNAB-rel"/>
</dbReference>
<sequence>MSNNYLPSDKRYDKMIYNKIPCSGLKLPAISLGFWHNFGSSTPFDKQQEIVRGAFDMGITHFDLANNYGPTAGAAEENFGRIFAEDLKAYRDELIIATKAGYDMWSGPYGNGGSLKYLVSSCDQSLKRLRLDYVDIFYNHRRDTETPLEETAMALDKIYRDGKALYVGVSNYLAEDTEKMSQLLADLKTPFVIHQPNYSLLNREIEAELKPTLTQLGLGAIAFSPLAQGILTDRYLTNVPEDSRAHSSSQFLTEERVQQDIEKVRKLNEIAKRRNQTMAEMAIAWLLRDGVITSVLVGASRLSQLQDNVKALDNIVFSAEELSEIEMILEK</sequence>
<proteinExistence type="inferred from homology"/>
<dbReference type="EMBL" id="BLLI01000090">
    <property type="protein sequence ID" value="GFH43412.1"/>
    <property type="molecule type" value="Genomic_DNA"/>
</dbReference>
<dbReference type="Pfam" id="PF00248">
    <property type="entry name" value="Aldo_ket_red"/>
    <property type="match status" value="1"/>
</dbReference>
<evidence type="ECO:0000313" key="6">
    <source>
        <dbReference type="Proteomes" id="UP000480303"/>
    </source>
</evidence>
<keyword evidence="6" id="KW-1185">Reference proteome</keyword>
<evidence type="ECO:0000256" key="1">
    <source>
        <dbReference type="ARBA" id="ARBA00006515"/>
    </source>
</evidence>
<accession>A0A6A0BDC4</accession>
<dbReference type="Gene3D" id="3.20.20.100">
    <property type="entry name" value="NADP-dependent oxidoreductase domain"/>
    <property type="match status" value="1"/>
</dbReference>
<dbReference type="GO" id="GO:0016491">
    <property type="term" value="F:oxidoreductase activity"/>
    <property type="evidence" value="ECO:0007669"/>
    <property type="project" value="UniProtKB-KW"/>
</dbReference>
<dbReference type="PANTHER" id="PTHR43150">
    <property type="entry name" value="HYPERKINETIC, ISOFORM M"/>
    <property type="match status" value="1"/>
</dbReference>
<dbReference type="GO" id="GO:0051596">
    <property type="term" value="P:methylglyoxal catabolic process"/>
    <property type="evidence" value="ECO:0007669"/>
    <property type="project" value="TreeGrafter"/>
</dbReference>
<dbReference type="InterPro" id="IPR023210">
    <property type="entry name" value="NADP_OxRdtase_dom"/>
</dbReference>
<dbReference type="SUPFAM" id="SSF51430">
    <property type="entry name" value="NAD(P)-linked oxidoreductase"/>
    <property type="match status" value="1"/>
</dbReference>
<reference evidence="5 6" key="1">
    <citation type="submission" date="2020-02" db="EMBL/GenBank/DDBJ databases">
        <title>Draft genome sequence of Lactococcus sp. Hs30E4-3.</title>
        <authorList>
            <person name="Noda S."/>
            <person name="Yuki M."/>
            <person name="Ohkuma M."/>
        </authorList>
    </citation>
    <scope>NUCLEOTIDE SEQUENCE [LARGE SCALE GENOMIC DNA]</scope>
    <source>
        <strain evidence="5 6">Hs30E4-3</strain>
    </source>
</reference>
<protein>
    <submittedName>
        <fullName evidence="5">Glyceraldehyde 3-phosphate reductase</fullName>
    </submittedName>
</protein>
<dbReference type="AlphaFoldDB" id="A0A6A0BDC4"/>
<name>A0A6A0BDC4_9LACT</name>
<organism evidence="5 6">
    <name type="scientific">Pseudolactococcus hodotermopsidis</name>
    <dbReference type="NCBI Taxonomy" id="2709157"/>
    <lineage>
        <taxon>Bacteria</taxon>
        <taxon>Bacillati</taxon>
        <taxon>Bacillota</taxon>
        <taxon>Bacilli</taxon>
        <taxon>Lactobacillales</taxon>
        <taxon>Streptococcaceae</taxon>
        <taxon>Pseudolactococcus</taxon>
    </lineage>
</organism>
<comment type="caution">
    <text evidence="5">The sequence shown here is derived from an EMBL/GenBank/DDBJ whole genome shotgun (WGS) entry which is preliminary data.</text>
</comment>
<evidence type="ECO:0000313" key="5">
    <source>
        <dbReference type="EMBL" id="GFH43412.1"/>
    </source>
</evidence>
<feature type="domain" description="NADP-dependent oxidoreductase" evidence="4">
    <location>
        <begin position="30"/>
        <end position="329"/>
    </location>
</feature>